<name>A0A2A5JL12_PSEO7</name>
<keyword evidence="3" id="KW-1185">Reference proteome</keyword>
<accession>A0A2A5JL12</accession>
<organism evidence="2 3">
    <name type="scientific">Pseudoalteromonas piscicida</name>
    <dbReference type="NCBI Taxonomy" id="43662"/>
    <lineage>
        <taxon>Bacteria</taxon>
        <taxon>Pseudomonadati</taxon>
        <taxon>Pseudomonadota</taxon>
        <taxon>Gammaproteobacteria</taxon>
        <taxon>Alteromonadales</taxon>
        <taxon>Pseudoalteromonadaceae</taxon>
        <taxon>Pseudoalteromonas</taxon>
    </lineage>
</organism>
<evidence type="ECO:0000313" key="2">
    <source>
        <dbReference type="EMBL" id="PCK30115.1"/>
    </source>
</evidence>
<sequence length="127" mass="13678">MKLVISLSFAMTAALATLSGCQLTQTNQTAQSNTELTLSNIKTNVGCDASYQCKVIGVGERLTCGGPREYLIYSTKHSDEQKVEAVVSAITKNEKIENKSKKPAASCEPVMPVQTLCIAHKCQEVPL</sequence>
<dbReference type="RefSeq" id="WP_099643699.1">
    <property type="nucleotide sequence ID" value="NZ_JAQPZX010000045.1"/>
</dbReference>
<protein>
    <recommendedName>
        <fullName evidence="4">Lipoprotein</fullName>
    </recommendedName>
</protein>
<evidence type="ECO:0000313" key="3">
    <source>
        <dbReference type="Proteomes" id="UP000228621"/>
    </source>
</evidence>
<dbReference type="PROSITE" id="PS51257">
    <property type="entry name" value="PROKAR_LIPOPROTEIN"/>
    <property type="match status" value="1"/>
</dbReference>
<gene>
    <name evidence="2" type="ORF">CEX98_19585</name>
</gene>
<proteinExistence type="predicted"/>
<evidence type="ECO:0000256" key="1">
    <source>
        <dbReference type="SAM" id="SignalP"/>
    </source>
</evidence>
<dbReference type="AlphaFoldDB" id="A0A2A5JL12"/>
<dbReference type="Proteomes" id="UP000228621">
    <property type="component" value="Unassembled WGS sequence"/>
</dbReference>
<comment type="caution">
    <text evidence="2">The sequence shown here is derived from an EMBL/GenBank/DDBJ whole genome shotgun (WGS) entry which is preliminary data.</text>
</comment>
<feature type="chain" id="PRO_5012653096" description="Lipoprotein" evidence="1">
    <location>
        <begin position="17"/>
        <end position="127"/>
    </location>
</feature>
<dbReference type="EMBL" id="NKHF01000098">
    <property type="protein sequence ID" value="PCK30115.1"/>
    <property type="molecule type" value="Genomic_DNA"/>
</dbReference>
<dbReference type="OrthoDB" id="8703681at2"/>
<reference evidence="3" key="1">
    <citation type="journal article" date="2019" name="Genome Announc.">
        <title>Draft Genome Sequence of Pseudoalteromonas piscicida Strain 36Y ROTHPW, an Hypersaline Seawater Isolate from the South Coast of Sonora, Mexico.</title>
        <authorList>
            <person name="Sanchez-Diaz R."/>
            <person name="Molina-Garza Z.J."/>
            <person name="Cruz-Suarez L.E."/>
            <person name="Selvin J."/>
            <person name="Kiran G.S."/>
            <person name="Ibarra-Gamez J.C."/>
            <person name="Gomez-Gil B."/>
            <person name="Galaviz-Silva L."/>
        </authorList>
    </citation>
    <scope>NUCLEOTIDE SEQUENCE [LARGE SCALE GENOMIC DNA]</scope>
    <source>
        <strain evidence="3">36Y_RITHPW</strain>
    </source>
</reference>
<evidence type="ECO:0008006" key="4">
    <source>
        <dbReference type="Google" id="ProtNLM"/>
    </source>
</evidence>
<feature type="signal peptide" evidence="1">
    <location>
        <begin position="1"/>
        <end position="16"/>
    </location>
</feature>
<keyword evidence="1" id="KW-0732">Signal</keyword>